<evidence type="ECO:0000313" key="2">
    <source>
        <dbReference type="Proteomes" id="UP001431313"/>
    </source>
</evidence>
<evidence type="ECO:0000313" key="1">
    <source>
        <dbReference type="EMBL" id="MCS0639866.1"/>
    </source>
</evidence>
<comment type="caution">
    <text evidence="1">The sequence shown here is derived from an EMBL/GenBank/DDBJ whole genome shotgun (WGS) entry which is preliminary data.</text>
</comment>
<sequence>MTGTYPDEPRLALLTRAEARQTIEYLQLLEQFDPGGRGPAAGQLAADLARRLPAP</sequence>
<keyword evidence="2" id="KW-1185">Reference proteome</keyword>
<gene>
    <name evidence="1" type="ORF">NX801_30380</name>
</gene>
<proteinExistence type="predicted"/>
<organism evidence="1 2">
    <name type="scientific">Streptomyces pyxinae</name>
    <dbReference type="NCBI Taxonomy" id="2970734"/>
    <lineage>
        <taxon>Bacteria</taxon>
        <taxon>Bacillati</taxon>
        <taxon>Actinomycetota</taxon>
        <taxon>Actinomycetes</taxon>
        <taxon>Kitasatosporales</taxon>
        <taxon>Streptomycetaceae</taxon>
        <taxon>Streptomyces</taxon>
    </lineage>
</organism>
<dbReference type="Proteomes" id="UP001431313">
    <property type="component" value="Unassembled WGS sequence"/>
</dbReference>
<dbReference type="RefSeq" id="WP_258791190.1">
    <property type="nucleotide sequence ID" value="NZ_JANUGQ010000051.1"/>
</dbReference>
<reference evidence="1" key="1">
    <citation type="submission" date="2022-08" db="EMBL/GenBank/DDBJ databases">
        <authorList>
            <person name="Somphong A."/>
            <person name="Phongsopitanun W."/>
        </authorList>
    </citation>
    <scope>NUCLEOTIDE SEQUENCE</scope>
    <source>
        <strain evidence="1">LP05-1</strain>
    </source>
</reference>
<dbReference type="EMBL" id="JANUGQ010000051">
    <property type="protein sequence ID" value="MCS0639866.1"/>
    <property type="molecule type" value="Genomic_DNA"/>
</dbReference>
<protein>
    <submittedName>
        <fullName evidence="1">Uncharacterized protein</fullName>
    </submittedName>
</protein>
<accession>A0ABT2CQZ5</accession>
<name>A0ABT2CQZ5_9ACTN</name>